<dbReference type="EMBL" id="JAOAOG010000293">
    <property type="protein sequence ID" value="KAJ6232277.1"/>
    <property type="molecule type" value="Genomic_DNA"/>
</dbReference>
<proteinExistence type="inferred from homology"/>
<keyword evidence="9 10" id="KW-0472">Membrane</keyword>
<dbReference type="EMBL" id="JANTQA010000075">
    <property type="protein sequence ID" value="KAJ3424166.1"/>
    <property type="molecule type" value="Genomic_DNA"/>
</dbReference>
<keyword evidence="5" id="KW-0256">Endoplasmic reticulum</keyword>
<keyword evidence="3" id="KW-0813">Transport</keyword>
<dbReference type="EMBL" id="JAOAOG010000249">
    <property type="protein sequence ID" value="KAJ6236086.1"/>
    <property type="molecule type" value="Genomic_DNA"/>
</dbReference>
<evidence type="ECO:0000313" key="15">
    <source>
        <dbReference type="EMBL" id="KAJ3441716.1"/>
    </source>
</evidence>
<accession>A0AAV7ZLK4</accession>
<evidence type="ECO:0000313" key="22">
    <source>
        <dbReference type="Proteomes" id="UP001150062"/>
    </source>
</evidence>
<dbReference type="Pfam" id="PF00584">
    <property type="entry name" value="SecE"/>
    <property type="match status" value="1"/>
</dbReference>
<keyword evidence="7 10" id="KW-1133">Transmembrane helix</keyword>
<dbReference type="EMBL" id="JAOAOG010000346">
    <property type="protein sequence ID" value="KAJ6226081.1"/>
    <property type="molecule type" value="Genomic_DNA"/>
</dbReference>
<dbReference type="Proteomes" id="UP001150062">
    <property type="component" value="Unassembled WGS sequence"/>
</dbReference>
<evidence type="ECO:0000256" key="10">
    <source>
        <dbReference type="SAM" id="Phobius"/>
    </source>
</evidence>
<keyword evidence="4 10" id="KW-0812">Transmembrane</keyword>
<dbReference type="EMBL" id="JANTQA010000029">
    <property type="protein sequence ID" value="KAJ3441716.1"/>
    <property type="molecule type" value="Genomic_DNA"/>
</dbReference>
<evidence type="ECO:0000313" key="14">
    <source>
        <dbReference type="EMBL" id="KAJ3441359.1"/>
    </source>
</evidence>
<evidence type="ECO:0000313" key="16">
    <source>
        <dbReference type="EMBL" id="KAJ6226081.1"/>
    </source>
</evidence>
<evidence type="ECO:0000256" key="2">
    <source>
        <dbReference type="ARBA" id="ARBA00008274"/>
    </source>
</evidence>
<protein>
    <submittedName>
        <fullName evidence="15">Protein transport protein sec61 subunit gamma</fullName>
    </submittedName>
</protein>
<dbReference type="EMBL" id="JANTQA010000047">
    <property type="protein sequence ID" value="KAJ3432386.1"/>
    <property type="molecule type" value="Genomic_DNA"/>
</dbReference>
<dbReference type="GO" id="GO:0006605">
    <property type="term" value="P:protein targeting"/>
    <property type="evidence" value="ECO:0007669"/>
    <property type="project" value="InterPro"/>
</dbReference>
<keyword evidence="8" id="KW-0811">Translocation</keyword>
<evidence type="ECO:0000313" key="19">
    <source>
        <dbReference type="EMBL" id="KAJ6240340.1"/>
    </source>
</evidence>
<gene>
    <name evidence="14" type="ORF">M0812_13369</name>
    <name evidence="15" type="ORF">M0812_13730</name>
    <name evidence="13" type="ORF">M0812_18595</name>
    <name evidence="12" type="ORF">M0812_21321</name>
    <name evidence="11" type="ORF">M0812_29799</name>
    <name evidence="16" type="ORF">M0813_01050</name>
    <name evidence="20" type="ORF">M0813_03045</name>
    <name evidence="18" type="ORF">M0813_03540</name>
    <name evidence="17" type="ORF">M0813_05034</name>
    <name evidence="19" type="ORF">M0813_24338</name>
</gene>
<evidence type="ECO:0000313" key="11">
    <source>
        <dbReference type="EMBL" id="KAJ3424166.1"/>
    </source>
</evidence>
<reference evidence="16" key="1">
    <citation type="submission" date="2022-08" db="EMBL/GenBank/DDBJ databases">
        <title>Novel sulfate-reducing endosymbionts in the free-living metamonad Anaeramoeba.</title>
        <authorList>
            <person name="Jerlstrom-Hultqvist J."/>
            <person name="Cepicka I."/>
            <person name="Gallot-Lavallee L."/>
            <person name="Salas-Leiva D."/>
            <person name="Curtis B.A."/>
            <person name="Zahonova K."/>
            <person name="Pipaliya S."/>
            <person name="Dacks J."/>
            <person name="Roger A.J."/>
        </authorList>
    </citation>
    <scope>NUCLEOTIDE SEQUENCE</scope>
    <source>
        <strain evidence="16">Schooner1</strain>
    </source>
</reference>
<evidence type="ECO:0000256" key="9">
    <source>
        <dbReference type="ARBA" id="ARBA00023136"/>
    </source>
</evidence>
<comment type="similarity">
    <text evidence="2">Belongs to the SecE/SEC61-gamma family.</text>
</comment>
<keyword evidence="6" id="KW-0653">Protein transport</keyword>
<dbReference type="HAMAP" id="MF_00422">
    <property type="entry name" value="SecE"/>
    <property type="match status" value="1"/>
</dbReference>
<dbReference type="InterPro" id="IPR008158">
    <property type="entry name" value="Translocase_Sec61-g"/>
</dbReference>
<evidence type="ECO:0000256" key="3">
    <source>
        <dbReference type="ARBA" id="ARBA00022448"/>
    </source>
</evidence>
<name>A0AAV7ZLK4_9EUKA</name>
<evidence type="ECO:0000256" key="4">
    <source>
        <dbReference type="ARBA" id="ARBA00022692"/>
    </source>
</evidence>
<dbReference type="SUPFAM" id="SSF103456">
    <property type="entry name" value="Preprotein translocase SecE subunit"/>
    <property type="match status" value="1"/>
</dbReference>
<evidence type="ECO:0000313" key="20">
    <source>
        <dbReference type="EMBL" id="KAJ6242245.1"/>
    </source>
</evidence>
<evidence type="ECO:0000256" key="8">
    <source>
        <dbReference type="ARBA" id="ARBA00023010"/>
    </source>
</evidence>
<dbReference type="AlphaFoldDB" id="A0AAV7ZLK4"/>
<dbReference type="PANTHER" id="PTHR12309">
    <property type="entry name" value="SEC61 GAMMA SUBUNIT"/>
    <property type="match status" value="1"/>
</dbReference>
<organism evidence="15 21">
    <name type="scientific">Anaeramoeba flamelloides</name>
    <dbReference type="NCBI Taxonomy" id="1746091"/>
    <lineage>
        <taxon>Eukaryota</taxon>
        <taxon>Metamonada</taxon>
        <taxon>Anaeramoebidae</taxon>
        <taxon>Anaeramoeba</taxon>
    </lineage>
</organism>
<dbReference type="EMBL" id="JANTQA010000029">
    <property type="protein sequence ID" value="KAJ3441359.1"/>
    <property type="molecule type" value="Genomic_DNA"/>
</dbReference>
<comment type="subcellular location">
    <subcellularLocation>
        <location evidence="1">Endoplasmic reticulum membrane</location>
        <topology evidence="1">Single-pass membrane protein</topology>
    </subcellularLocation>
</comment>
<feature type="transmembrane region" description="Helical" evidence="10">
    <location>
        <begin position="38"/>
        <end position="63"/>
    </location>
</feature>
<dbReference type="PROSITE" id="PS01067">
    <property type="entry name" value="SECE_SEC61G"/>
    <property type="match status" value="1"/>
</dbReference>
<dbReference type="InterPro" id="IPR001901">
    <property type="entry name" value="Translocase_SecE/Sec61-g"/>
</dbReference>
<dbReference type="GO" id="GO:0005789">
    <property type="term" value="C:endoplasmic reticulum membrane"/>
    <property type="evidence" value="ECO:0007669"/>
    <property type="project" value="UniProtKB-SubCell"/>
</dbReference>
<evidence type="ECO:0000256" key="6">
    <source>
        <dbReference type="ARBA" id="ARBA00022927"/>
    </source>
</evidence>
<dbReference type="EMBL" id="JANTQA010000036">
    <property type="protein sequence ID" value="KAJ3436537.1"/>
    <property type="molecule type" value="Genomic_DNA"/>
</dbReference>
<evidence type="ECO:0000256" key="5">
    <source>
        <dbReference type="ARBA" id="ARBA00022824"/>
    </source>
</evidence>
<dbReference type="EMBL" id="JAOAOG010000209">
    <property type="protein sequence ID" value="KAJ6240340.1"/>
    <property type="molecule type" value="Genomic_DNA"/>
</dbReference>
<evidence type="ECO:0000313" key="13">
    <source>
        <dbReference type="EMBL" id="KAJ3436537.1"/>
    </source>
</evidence>
<evidence type="ECO:0000313" key="21">
    <source>
        <dbReference type="Proteomes" id="UP001146793"/>
    </source>
</evidence>
<dbReference type="NCBIfam" id="TIGR00327">
    <property type="entry name" value="secE_euk_arch"/>
    <property type="match status" value="1"/>
</dbReference>
<comment type="caution">
    <text evidence="15">The sequence shown here is derived from an EMBL/GenBank/DDBJ whole genome shotgun (WGS) entry which is preliminary data.</text>
</comment>
<reference evidence="15" key="2">
    <citation type="submission" date="2022-08" db="EMBL/GenBank/DDBJ databases">
        <title>Novel sulphate-reducing endosymbionts in the free-living metamonad Anaeramoeba.</title>
        <authorList>
            <person name="Jerlstrom-Hultqvist J."/>
            <person name="Cepicka I."/>
            <person name="Gallot-Lavallee L."/>
            <person name="Salas-Leiva D."/>
            <person name="Curtis B.A."/>
            <person name="Zahonova K."/>
            <person name="Pipaliya S."/>
            <person name="Dacks J."/>
            <person name="Roger A.J."/>
        </authorList>
    </citation>
    <scope>NUCLEOTIDE SEQUENCE</scope>
    <source>
        <strain evidence="15">Busselton2</strain>
    </source>
</reference>
<dbReference type="EMBL" id="JAOAOG010000180">
    <property type="protein sequence ID" value="KAJ6242245.1"/>
    <property type="molecule type" value="Genomic_DNA"/>
</dbReference>
<dbReference type="Gene3D" id="1.20.5.820">
    <property type="entry name" value="Preprotein translocase SecE subunit"/>
    <property type="match status" value="1"/>
</dbReference>
<evidence type="ECO:0000256" key="7">
    <source>
        <dbReference type="ARBA" id="ARBA00022989"/>
    </source>
</evidence>
<dbReference type="GO" id="GO:0008320">
    <property type="term" value="F:protein transmembrane transporter activity"/>
    <property type="evidence" value="ECO:0007669"/>
    <property type="project" value="InterPro"/>
</dbReference>
<evidence type="ECO:0000313" key="12">
    <source>
        <dbReference type="EMBL" id="KAJ3432386.1"/>
    </source>
</evidence>
<evidence type="ECO:0000256" key="1">
    <source>
        <dbReference type="ARBA" id="ARBA00004389"/>
    </source>
</evidence>
<evidence type="ECO:0000313" key="17">
    <source>
        <dbReference type="EMBL" id="KAJ6232277.1"/>
    </source>
</evidence>
<dbReference type="InterPro" id="IPR023391">
    <property type="entry name" value="Prot_translocase_SecE_dom_sf"/>
</dbReference>
<sequence>MEKQISENVIQPLEQFYKESKSFFIKCTKPDRKEFKQVSLATLVGFAAMGIIGFLIKLIFLAINNILIGGG</sequence>
<dbReference type="GO" id="GO:0006886">
    <property type="term" value="P:intracellular protein transport"/>
    <property type="evidence" value="ECO:0007669"/>
    <property type="project" value="InterPro"/>
</dbReference>
<dbReference type="Proteomes" id="UP001146793">
    <property type="component" value="Unassembled WGS sequence"/>
</dbReference>
<keyword evidence="22" id="KW-1185">Reference proteome</keyword>
<evidence type="ECO:0000313" key="18">
    <source>
        <dbReference type="EMBL" id="KAJ6236086.1"/>
    </source>
</evidence>